<dbReference type="SUPFAM" id="SSF54928">
    <property type="entry name" value="RNA-binding domain, RBD"/>
    <property type="match status" value="1"/>
</dbReference>
<dbReference type="GO" id="GO:0005654">
    <property type="term" value="C:nucleoplasm"/>
    <property type="evidence" value="ECO:0007669"/>
    <property type="project" value="TreeGrafter"/>
</dbReference>
<protein>
    <recommendedName>
        <fullName evidence="3">RRM domain-containing protein</fullName>
    </recommendedName>
</protein>
<dbReference type="PROSITE" id="PS50102">
    <property type="entry name" value="RRM"/>
    <property type="match status" value="1"/>
</dbReference>
<feature type="non-terminal residue" evidence="4">
    <location>
        <position position="78"/>
    </location>
</feature>
<name>A0A397UXZ1_9GLOM</name>
<evidence type="ECO:0000259" key="3">
    <source>
        <dbReference type="PROSITE" id="PS50102"/>
    </source>
</evidence>
<dbReference type="InterPro" id="IPR035979">
    <property type="entry name" value="RBD_domain_sf"/>
</dbReference>
<dbReference type="GO" id="GO:0005737">
    <property type="term" value="C:cytoplasm"/>
    <property type="evidence" value="ECO:0007669"/>
    <property type="project" value="TreeGrafter"/>
</dbReference>
<reference evidence="4 5" key="1">
    <citation type="submission" date="2018-06" db="EMBL/GenBank/DDBJ databases">
        <title>Comparative genomics reveals the genomic features of Rhizophagus irregularis, R. cerebriforme, R. diaphanum and Gigaspora rosea, and their symbiotic lifestyle signature.</title>
        <authorList>
            <person name="Morin E."/>
            <person name="San Clemente H."/>
            <person name="Chen E.C.H."/>
            <person name="De La Providencia I."/>
            <person name="Hainaut M."/>
            <person name="Kuo A."/>
            <person name="Kohler A."/>
            <person name="Murat C."/>
            <person name="Tang N."/>
            <person name="Roy S."/>
            <person name="Loubradou J."/>
            <person name="Henrissat B."/>
            <person name="Grigoriev I.V."/>
            <person name="Corradi N."/>
            <person name="Roux C."/>
            <person name="Martin F.M."/>
        </authorList>
    </citation>
    <scope>NUCLEOTIDE SEQUENCE [LARGE SCALE GENOMIC DNA]</scope>
    <source>
        <strain evidence="4 5">DAOM 194757</strain>
    </source>
</reference>
<proteinExistence type="predicted"/>
<feature type="domain" description="RRM" evidence="3">
    <location>
        <begin position="1"/>
        <end position="78"/>
    </location>
</feature>
<dbReference type="STRING" id="44941.A0A397UXZ1"/>
<dbReference type="OrthoDB" id="252020at2759"/>
<gene>
    <name evidence="4" type="ORF">C2G38_1904644</name>
</gene>
<evidence type="ECO:0000313" key="5">
    <source>
        <dbReference type="Proteomes" id="UP000266673"/>
    </source>
</evidence>
<dbReference type="SMART" id="SM00360">
    <property type="entry name" value="RRM"/>
    <property type="match status" value="1"/>
</dbReference>
<dbReference type="Proteomes" id="UP000266673">
    <property type="component" value="Unassembled WGS sequence"/>
</dbReference>
<evidence type="ECO:0000256" key="1">
    <source>
        <dbReference type="ARBA" id="ARBA00022884"/>
    </source>
</evidence>
<dbReference type="Pfam" id="PF00076">
    <property type="entry name" value="RRM_1"/>
    <property type="match status" value="1"/>
</dbReference>
<accession>A0A397UXZ1</accession>
<dbReference type="PANTHER" id="PTHR15481">
    <property type="entry name" value="RIBONUCLEIC ACID BINDING PROTEIN S1"/>
    <property type="match status" value="1"/>
</dbReference>
<evidence type="ECO:0000256" key="2">
    <source>
        <dbReference type="PROSITE-ProRule" id="PRU00176"/>
    </source>
</evidence>
<dbReference type="PANTHER" id="PTHR15481:SF0">
    <property type="entry name" value="LD23870P-RELATED"/>
    <property type="match status" value="1"/>
</dbReference>
<dbReference type="GO" id="GO:0061574">
    <property type="term" value="C:ASAP complex"/>
    <property type="evidence" value="ECO:0007669"/>
    <property type="project" value="TreeGrafter"/>
</dbReference>
<keyword evidence="1 2" id="KW-0694">RNA-binding</keyword>
<comment type="caution">
    <text evidence="4">The sequence shown here is derived from an EMBL/GenBank/DDBJ whole genome shotgun (WGS) entry which is preliminary data.</text>
</comment>
<feature type="non-terminal residue" evidence="4">
    <location>
        <position position="1"/>
    </location>
</feature>
<evidence type="ECO:0000313" key="4">
    <source>
        <dbReference type="EMBL" id="RIB12106.1"/>
    </source>
</evidence>
<dbReference type="GO" id="GO:0000398">
    <property type="term" value="P:mRNA splicing, via spliceosome"/>
    <property type="evidence" value="ECO:0007669"/>
    <property type="project" value="TreeGrafter"/>
</dbReference>
<dbReference type="InterPro" id="IPR000504">
    <property type="entry name" value="RRM_dom"/>
</dbReference>
<organism evidence="4 5">
    <name type="scientific">Gigaspora rosea</name>
    <dbReference type="NCBI Taxonomy" id="44941"/>
    <lineage>
        <taxon>Eukaryota</taxon>
        <taxon>Fungi</taxon>
        <taxon>Fungi incertae sedis</taxon>
        <taxon>Mucoromycota</taxon>
        <taxon>Glomeromycotina</taxon>
        <taxon>Glomeromycetes</taxon>
        <taxon>Diversisporales</taxon>
        <taxon>Gigasporaceae</taxon>
        <taxon>Gigaspora</taxon>
    </lineage>
</organism>
<dbReference type="GO" id="GO:0003723">
    <property type="term" value="F:RNA binding"/>
    <property type="evidence" value="ECO:0007669"/>
    <property type="project" value="UniProtKB-UniRule"/>
</dbReference>
<sequence length="78" mass="8636">IQVSKLTKNVTDSHLQEIFGSYGRIRTIEMANMLELYISLLGQMNKGTAFIDYDTRAEAEKAISYMDGGQLDGAVLSC</sequence>
<keyword evidence="5" id="KW-1185">Reference proteome</keyword>
<dbReference type="EMBL" id="QKWP01001058">
    <property type="protein sequence ID" value="RIB12106.1"/>
    <property type="molecule type" value="Genomic_DNA"/>
</dbReference>
<dbReference type="AlphaFoldDB" id="A0A397UXZ1"/>
<dbReference type="Gene3D" id="3.30.70.330">
    <property type="match status" value="1"/>
</dbReference>
<dbReference type="InterPro" id="IPR012677">
    <property type="entry name" value="Nucleotide-bd_a/b_plait_sf"/>
</dbReference>